<dbReference type="Pfam" id="PF10988">
    <property type="entry name" value="DUF2807"/>
    <property type="match status" value="1"/>
</dbReference>
<gene>
    <name evidence="3" type="ORF">prwr041_17800</name>
</gene>
<name>A0ABM7NZG5_9BACT</name>
<protein>
    <submittedName>
        <fullName evidence="3">DUF2807 domain-containing protein</fullName>
    </submittedName>
</protein>
<evidence type="ECO:0000256" key="1">
    <source>
        <dbReference type="SAM" id="SignalP"/>
    </source>
</evidence>
<evidence type="ECO:0000259" key="2">
    <source>
        <dbReference type="Pfam" id="PF10988"/>
    </source>
</evidence>
<proteinExistence type="predicted"/>
<feature type="domain" description="Putative auto-transporter adhesin head GIN" evidence="2">
    <location>
        <begin position="44"/>
        <end position="232"/>
    </location>
</feature>
<feature type="chain" id="PRO_5046295931" evidence="1">
    <location>
        <begin position="23"/>
        <end position="257"/>
    </location>
</feature>
<dbReference type="PANTHER" id="PTHR39200:SF1">
    <property type="entry name" value="AUTO-TRANSPORTER ADHESIN HEAD GIN DOMAIN-CONTAINING PROTEIN-RELATED"/>
    <property type="match status" value="1"/>
</dbReference>
<keyword evidence="1" id="KW-0732">Signal</keyword>
<dbReference type="Proteomes" id="UP001319045">
    <property type="component" value="Chromosome"/>
</dbReference>
<accession>A0ABM7NZG5</accession>
<dbReference type="InterPro" id="IPR021255">
    <property type="entry name" value="DUF2807"/>
</dbReference>
<organism evidence="3 4">
    <name type="scientific">Prevotella herbatica</name>
    <dbReference type="NCBI Taxonomy" id="2801997"/>
    <lineage>
        <taxon>Bacteria</taxon>
        <taxon>Pseudomonadati</taxon>
        <taxon>Bacteroidota</taxon>
        <taxon>Bacteroidia</taxon>
        <taxon>Bacteroidales</taxon>
        <taxon>Prevotellaceae</taxon>
        <taxon>Prevotella</taxon>
    </lineage>
</organism>
<evidence type="ECO:0000313" key="4">
    <source>
        <dbReference type="Proteomes" id="UP001319045"/>
    </source>
</evidence>
<reference evidence="3 4" key="1">
    <citation type="journal article" date="2022" name="Int. J. Syst. Evol. Microbiol.">
        <title>Prevotella herbatica sp. nov., a plant polysaccharide-decomposing anaerobic bacterium isolated from a methanogenic reactor.</title>
        <authorList>
            <person name="Uek A."/>
            <person name="Tonouchi A."/>
            <person name="Kaku N."/>
            <person name="Ueki K."/>
        </authorList>
    </citation>
    <scope>NUCLEOTIDE SEQUENCE [LARGE SCALE GENOMIC DNA]</scope>
    <source>
        <strain evidence="3 4">WR041</strain>
    </source>
</reference>
<dbReference type="PROSITE" id="PS51257">
    <property type="entry name" value="PROKAR_LIPOPROTEIN"/>
    <property type="match status" value="1"/>
</dbReference>
<dbReference type="PANTHER" id="PTHR39200">
    <property type="entry name" value="HYPOTHETICAL EXPORTED PROTEIN"/>
    <property type="match status" value="1"/>
</dbReference>
<dbReference type="EMBL" id="AP024484">
    <property type="protein sequence ID" value="BCS85887.1"/>
    <property type="molecule type" value="Genomic_DNA"/>
</dbReference>
<dbReference type="Gene3D" id="2.160.20.120">
    <property type="match status" value="1"/>
</dbReference>
<evidence type="ECO:0000313" key="3">
    <source>
        <dbReference type="EMBL" id="BCS85887.1"/>
    </source>
</evidence>
<dbReference type="RefSeq" id="WP_207153499.1">
    <property type="nucleotide sequence ID" value="NZ_AP024484.1"/>
</dbReference>
<feature type="signal peptide" evidence="1">
    <location>
        <begin position="1"/>
        <end position="22"/>
    </location>
</feature>
<sequence>MKKVISLLFTVAVMLMLSSCSASCSLNRRDEGPQTTRVIKAHSFDSVSADIVGDIYFKQSDTLGVRIEGPKEEVERIKVEFKGNALVFSTETKLSSFLNGIGKNDGVKVYISSPNLVAVSVKGVTDFHANKVDTDNMFIDLSGVGGAYIDNLVCDNFDTKVKGTGDVEVKSLEAITAKIFLQGTGDVKAYCHKVKDTVLSLQGTGDIDVRMDNCGKVNANLQGTGDITIKGNVSVLEKSEHGTGDIDTNELLVKAKN</sequence>
<keyword evidence="4" id="KW-1185">Reference proteome</keyword>